<organism evidence="1 2">
    <name type="scientific">Aspergillus homomorphus (strain CBS 101889)</name>
    <dbReference type="NCBI Taxonomy" id="1450537"/>
    <lineage>
        <taxon>Eukaryota</taxon>
        <taxon>Fungi</taxon>
        <taxon>Dikarya</taxon>
        <taxon>Ascomycota</taxon>
        <taxon>Pezizomycotina</taxon>
        <taxon>Eurotiomycetes</taxon>
        <taxon>Eurotiomycetidae</taxon>
        <taxon>Eurotiales</taxon>
        <taxon>Aspergillaceae</taxon>
        <taxon>Aspergillus</taxon>
        <taxon>Aspergillus subgen. Circumdati</taxon>
    </lineage>
</organism>
<dbReference type="RefSeq" id="XP_025546822.1">
    <property type="nucleotide sequence ID" value="XM_025699458.1"/>
</dbReference>
<evidence type="ECO:0000313" key="2">
    <source>
        <dbReference type="Proteomes" id="UP000248961"/>
    </source>
</evidence>
<name>A0A395HLB9_ASPHC</name>
<reference evidence="1 2" key="1">
    <citation type="submission" date="2018-02" db="EMBL/GenBank/DDBJ databases">
        <title>The genomes of Aspergillus section Nigri reveals drivers in fungal speciation.</title>
        <authorList>
            <consortium name="DOE Joint Genome Institute"/>
            <person name="Vesth T.C."/>
            <person name="Nybo J."/>
            <person name="Theobald S."/>
            <person name="Brandl J."/>
            <person name="Frisvad J.C."/>
            <person name="Nielsen K.F."/>
            <person name="Lyhne E.K."/>
            <person name="Kogle M.E."/>
            <person name="Kuo A."/>
            <person name="Riley R."/>
            <person name="Clum A."/>
            <person name="Nolan M."/>
            <person name="Lipzen A."/>
            <person name="Salamov A."/>
            <person name="Henrissat B."/>
            <person name="Wiebenga A."/>
            <person name="De vries R.P."/>
            <person name="Grigoriev I.V."/>
            <person name="Mortensen U.H."/>
            <person name="Andersen M.R."/>
            <person name="Baker S.E."/>
        </authorList>
    </citation>
    <scope>NUCLEOTIDE SEQUENCE [LARGE SCALE GENOMIC DNA]</scope>
    <source>
        <strain evidence="1 2">CBS 101889</strain>
    </source>
</reference>
<dbReference type="Proteomes" id="UP000248961">
    <property type="component" value="Unassembled WGS sequence"/>
</dbReference>
<dbReference type="AlphaFoldDB" id="A0A395HLB9"/>
<dbReference type="VEuPathDB" id="FungiDB:BO97DRAFT_463378"/>
<accession>A0A395HLB9</accession>
<proteinExistence type="predicted"/>
<sequence length="326" mass="37505">MASFEYSADQRIDIAWVFQVVNHLEENGVPVGLMNRCLFRARVEEDRLYMDPTIDLDVPDDLLGEAVKVLRNAKFDDRPRAWKETRKLIPCQAVSAYQGWFVPAHAFYVRRGPFEDGDARLWEQHDEGFDYDSVVNRRGDVLLQLFRHSDYLWNLPAPTLGPPAPDDRFYDLITLDESTAGGSTGGLTAKGIRLARYAESMVLLCLRDKTSISAGPWDIVWPQLQNMAREGHEEQASWWAVSAFRPFFQELWRHVLLKPEPGQEPSTSPPSAEWNRNYREIMDKMEATLTERGLLPDSPFPMFPVSRMAPILHSVYEEELFESEDP</sequence>
<keyword evidence="2" id="KW-1185">Reference proteome</keyword>
<protein>
    <submittedName>
        <fullName evidence="1">Uncharacterized protein</fullName>
    </submittedName>
</protein>
<gene>
    <name evidence="1" type="ORF">BO97DRAFT_463378</name>
</gene>
<dbReference type="EMBL" id="KZ824326">
    <property type="protein sequence ID" value="RAL07668.1"/>
    <property type="molecule type" value="Genomic_DNA"/>
</dbReference>
<dbReference type="GeneID" id="37203747"/>
<evidence type="ECO:0000313" key="1">
    <source>
        <dbReference type="EMBL" id="RAL07668.1"/>
    </source>
</evidence>